<protein>
    <submittedName>
        <fullName evidence="2">Uncharacterized protein</fullName>
    </submittedName>
</protein>
<dbReference type="Gramene" id="KOM25634">
    <property type="protein sequence ID" value="KOM25634"/>
    <property type="gene ID" value="LR48_Vigan147s000900"/>
</dbReference>
<organism evidence="2 3">
    <name type="scientific">Phaseolus angularis</name>
    <name type="common">Azuki bean</name>
    <name type="synonym">Vigna angularis</name>
    <dbReference type="NCBI Taxonomy" id="3914"/>
    <lineage>
        <taxon>Eukaryota</taxon>
        <taxon>Viridiplantae</taxon>
        <taxon>Streptophyta</taxon>
        <taxon>Embryophyta</taxon>
        <taxon>Tracheophyta</taxon>
        <taxon>Spermatophyta</taxon>
        <taxon>Magnoliopsida</taxon>
        <taxon>eudicotyledons</taxon>
        <taxon>Gunneridae</taxon>
        <taxon>Pentapetalae</taxon>
        <taxon>rosids</taxon>
        <taxon>fabids</taxon>
        <taxon>Fabales</taxon>
        <taxon>Fabaceae</taxon>
        <taxon>Papilionoideae</taxon>
        <taxon>50 kb inversion clade</taxon>
        <taxon>NPAAA clade</taxon>
        <taxon>indigoferoid/millettioid clade</taxon>
        <taxon>Phaseoleae</taxon>
        <taxon>Vigna</taxon>
    </lineage>
</organism>
<feature type="compositionally biased region" description="Acidic residues" evidence="1">
    <location>
        <begin position="89"/>
        <end position="108"/>
    </location>
</feature>
<dbReference type="Proteomes" id="UP000053144">
    <property type="component" value="Unassembled WGS sequence"/>
</dbReference>
<dbReference type="EMBL" id="KQ258276">
    <property type="protein sequence ID" value="KOM25634.1"/>
    <property type="molecule type" value="Genomic_DNA"/>
</dbReference>
<proteinExistence type="predicted"/>
<name>A0A0L9T698_PHAAN</name>
<evidence type="ECO:0000256" key="1">
    <source>
        <dbReference type="SAM" id="MobiDB-lite"/>
    </source>
</evidence>
<dbReference type="AlphaFoldDB" id="A0A0L9T698"/>
<gene>
    <name evidence="2" type="ORF">LR48_Vigan147s000900</name>
</gene>
<accession>A0A0L9T698</accession>
<reference evidence="3" key="1">
    <citation type="journal article" date="2015" name="Proc. Natl. Acad. Sci. U.S.A.">
        <title>Genome sequencing of adzuki bean (Vigna angularis) provides insight into high starch and low fat accumulation and domestication.</title>
        <authorList>
            <person name="Yang K."/>
            <person name="Tian Z."/>
            <person name="Chen C."/>
            <person name="Luo L."/>
            <person name="Zhao B."/>
            <person name="Wang Z."/>
            <person name="Yu L."/>
            <person name="Li Y."/>
            <person name="Sun Y."/>
            <person name="Li W."/>
            <person name="Chen Y."/>
            <person name="Li Y."/>
            <person name="Zhang Y."/>
            <person name="Ai D."/>
            <person name="Zhao J."/>
            <person name="Shang C."/>
            <person name="Ma Y."/>
            <person name="Wu B."/>
            <person name="Wang M."/>
            <person name="Gao L."/>
            <person name="Sun D."/>
            <person name="Zhang P."/>
            <person name="Guo F."/>
            <person name="Wang W."/>
            <person name="Li Y."/>
            <person name="Wang J."/>
            <person name="Varshney R.K."/>
            <person name="Wang J."/>
            <person name="Ling H.Q."/>
            <person name="Wan P."/>
        </authorList>
    </citation>
    <scope>NUCLEOTIDE SEQUENCE</scope>
    <source>
        <strain evidence="3">cv. Jingnong 6</strain>
    </source>
</reference>
<sequence length="108" mass="11863">MSTYSSFVNSAYSANTYDSPSAWYSNYSADFYKENNIAHPLVRGIHDDVAQSLSDFESKLEGKIDSLAKVAWPVAPETDDGAGAAEASAMDEEAEDEDEEEEDSDDYD</sequence>
<evidence type="ECO:0000313" key="2">
    <source>
        <dbReference type="EMBL" id="KOM25634.1"/>
    </source>
</evidence>
<feature type="region of interest" description="Disordered" evidence="1">
    <location>
        <begin position="73"/>
        <end position="108"/>
    </location>
</feature>
<evidence type="ECO:0000313" key="3">
    <source>
        <dbReference type="Proteomes" id="UP000053144"/>
    </source>
</evidence>